<sequence>MSFTKSIQKDLAKSGAKSGAAVGTSVSQWLDGRGPVEKAATRAESALTKAARPSRSVSAIVGSAAVGLAAAMGALAYYNIRKTRQDESEHPPIGRFIDVDGVRLHYIDKGKGDVVTLIHGNLTLAEDFLLSGIVDKLAERYRVIVFDRPGFGYSDRPHRIWTPGAYAELLQKAFSQLGVERVTVVTHSFASLIALDLALQYPALVEGLVLIAGYFYPTARADVFFMSFTAMPGLGDVMRYTISPPLTRLFLPGVLRWLFSPAPVTERFEKGFPNSFAARPVQIGAEAEDSVLMVASAMQLQRRYAELKLPIVILAGDGDKMVDLDRQSRRFHDEAPQSELIVIPGAGHMAHHTAPDQIEAAVDRVARPETKPGQIKRTQETASSWSNRS</sequence>
<proteinExistence type="predicted"/>
<dbReference type="SUPFAM" id="SSF53474">
    <property type="entry name" value="alpha/beta-Hydrolases"/>
    <property type="match status" value="1"/>
</dbReference>
<keyword evidence="2" id="KW-1133">Transmembrane helix</keyword>
<dbReference type="GO" id="GO:0016787">
    <property type="term" value="F:hydrolase activity"/>
    <property type="evidence" value="ECO:0007669"/>
    <property type="project" value="UniProtKB-KW"/>
</dbReference>
<evidence type="ECO:0000256" key="2">
    <source>
        <dbReference type="SAM" id="Phobius"/>
    </source>
</evidence>
<dbReference type="RefSeq" id="WP_281930342.1">
    <property type="nucleotide sequence ID" value="NZ_AP027142.1"/>
</dbReference>
<evidence type="ECO:0000256" key="1">
    <source>
        <dbReference type="SAM" id="MobiDB-lite"/>
    </source>
</evidence>
<keyword evidence="2" id="KW-0472">Membrane</keyword>
<feature type="region of interest" description="Disordered" evidence="1">
    <location>
        <begin position="366"/>
        <end position="389"/>
    </location>
</feature>
<dbReference type="PRINTS" id="PR00111">
    <property type="entry name" value="ABHYDROLASE"/>
</dbReference>
<dbReference type="EMBL" id="AP027142">
    <property type="protein sequence ID" value="BDV33049.1"/>
    <property type="molecule type" value="Genomic_DNA"/>
</dbReference>
<dbReference type="PANTHER" id="PTHR46438">
    <property type="entry name" value="ALPHA/BETA-HYDROLASES SUPERFAMILY PROTEIN"/>
    <property type="match status" value="1"/>
</dbReference>
<organism evidence="4 5">
    <name type="scientific">Methylocystis iwaonis</name>
    <dbReference type="NCBI Taxonomy" id="2885079"/>
    <lineage>
        <taxon>Bacteria</taxon>
        <taxon>Pseudomonadati</taxon>
        <taxon>Pseudomonadota</taxon>
        <taxon>Alphaproteobacteria</taxon>
        <taxon>Hyphomicrobiales</taxon>
        <taxon>Methylocystaceae</taxon>
        <taxon>Methylocystis</taxon>
    </lineage>
</organism>
<keyword evidence="4" id="KW-0378">Hydrolase</keyword>
<dbReference type="Proteomes" id="UP001317629">
    <property type="component" value="Chromosome"/>
</dbReference>
<evidence type="ECO:0000313" key="4">
    <source>
        <dbReference type="EMBL" id="BDV33049.1"/>
    </source>
</evidence>
<dbReference type="Pfam" id="PF00561">
    <property type="entry name" value="Abhydrolase_1"/>
    <property type="match status" value="1"/>
</dbReference>
<dbReference type="InterPro" id="IPR000073">
    <property type="entry name" value="AB_hydrolase_1"/>
</dbReference>
<dbReference type="Gene3D" id="3.40.50.1820">
    <property type="entry name" value="alpha/beta hydrolase"/>
    <property type="match status" value="1"/>
</dbReference>
<keyword evidence="2" id="KW-0812">Transmembrane</keyword>
<dbReference type="InterPro" id="IPR029058">
    <property type="entry name" value="AB_hydrolase_fold"/>
</dbReference>
<dbReference type="PANTHER" id="PTHR46438:SF11">
    <property type="entry name" value="LIPASE-RELATED"/>
    <property type="match status" value="1"/>
</dbReference>
<feature type="compositionally biased region" description="Polar residues" evidence="1">
    <location>
        <begin position="380"/>
        <end position="389"/>
    </location>
</feature>
<reference evidence="4 5" key="1">
    <citation type="journal article" date="2023" name="Int. J. Syst. Evol. Microbiol.">
        <title>Methylocystis iwaonis sp. nov., a type II methane-oxidizing bacterium from surface soil of a rice paddy field in Japan, and emended description of the genus Methylocystis (ex Whittenbury et al. 1970) Bowman et al. 1993.</title>
        <authorList>
            <person name="Kaise H."/>
            <person name="Sawadogo J.B."/>
            <person name="Alam M.S."/>
            <person name="Ueno C."/>
            <person name="Dianou D."/>
            <person name="Shinjo R."/>
            <person name="Asakawa S."/>
        </authorList>
    </citation>
    <scope>NUCLEOTIDE SEQUENCE [LARGE SCALE GENOMIC DNA]</scope>
    <source>
        <strain evidence="4 5">SS37A-Re</strain>
    </source>
</reference>
<accession>A0ABM8E573</accession>
<name>A0ABM8E573_9HYPH</name>
<protein>
    <submittedName>
        <fullName evidence="4">Alpha/beta hydrolase</fullName>
    </submittedName>
</protein>
<feature type="transmembrane region" description="Helical" evidence="2">
    <location>
        <begin position="57"/>
        <end position="78"/>
    </location>
</feature>
<keyword evidence="5" id="KW-1185">Reference proteome</keyword>
<evidence type="ECO:0000259" key="3">
    <source>
        <dbReference type="Pfam" id="PF00561"/>
    </source>
</evidence>
<evidence type="ECO:0000313" key="5">
    <source>
        <dbReference type="Proteomes" id="UP001317629"/>
    </source>
</evidence>
<feature type="domain" description="AB hydrolase-1" evidence="3">
    <location>
        <begin position="114"/>
        <end position="355"/>
    </location>
</feature>
<gene>
    <name evidence="4" type="ORF">SS37A_05780</name>
</gene>